<dbReference type="PANTHER" id="PTHR19303:SF74">
    <property type="entry name" value="POGO TRANSPOSABLE ELEMENT WITH KRAB DOMAIN"/>
    <property type="match status" value="1"/>
</dbReference>
<accession>A0ABM4BP33</accession>
<protein>
    <submittedName>
        <fullName evidence="3">Uncharacterized protein LOC136079085</fullName>
    </submittedName>
</protein>
<reference evidence="3" key="1">
    <citation type="submission" date="2025-08" db="UniProtKB">
        <authorList>
            <consortium name="RefSeq"/>
        </authorList>
    </citation>
    <scope>IDENTIFICATION</scope>
</reference>
<evidence type="ECO:0000313" key="2">
    <source>
        <dbReference type="Proteomes" id="UP001652625"/>
    </source>
</evidence>
<evidence type="ECO:0000259" key="1">
    <source>
        <dbReference type="Pfam" id="PF03184"/>
    </source>
</evidence>
<organism evidence="2 3">
    <name type="scientific">Hydra vulgaris</name>
    <name type="common">Hydra</name>
    <name type="synonym">Hydra attenuata</name>
    <dbReference type="NCBI Taxonomy" id="6087"/>
    <lineage>
        <taxon>Eukaryota</taxon>
        <taxon>Metazoa</taxon>
        <taxon>Cnidaria</taxon>
        <taxon>Hydrozoa</taxon>
        <taxon>Hydroidolina</taxon>
        <taxon>Anthoathecata</taxon>
        <taxon>Aplanulata</taxon>
        <taxon>Hydridae</taxon>
        <taxon>Hydra</taxon>
    </lineage>
</organism>
<proteinExistence type="predicted"/>
<dbReference type="PANTHER" id="PTHR19303">
    <property type="entry name" value="TRANSPOSON"/>
    <property type="match status" value="1"/>
</dbReference>
<gene>
    <name evidence="3" type="primary">LOC136079085</name>
</gene>
<dbReference type="RefSeq" id="XP_065650879.1">
    <property type="nucleotide sequence ID" value="XM_065794807.1"/>
</dbReference>
<feature type="domain" description="DDE-1" evidence="1">
    <location>
        <begin position="33"/>
        <end position="200"/>
    </location>
</feature>
<name>A0ABM4BP33_HYDVU</name>
<dbReference type="InterPro" id="IPR004875">
    <property type="entry name" value="DDE_SF_endonuclease_dom"/>
</dbReference>
<keyword evidence="2" id="KW-1185">Reference proteome</keyword>
<dbReference type="GeneID" id="136079085"/>
<dbReference type="InterPro" id="IPR050863">
    <property type="entry name" value="CenT-Element_Derived"/>
</dbReference>
<evidence type="ECO:0000313" key="3">
    <source>
        <dbReference type="RefSeq" id="XP_065650879.1"/>
    </source>
</evidence>
<dbReference type="Pfam" id="PF03184">
    <property type="entry name" value="DDE_1"/>
    <property type="match status" value="1"/>
</dbReference>
<sequence length="214" mass="23608">MGETGLQLDFKPPKIVAASGAKHLQSRTSGKRETITVIVAVNSAGKTIPPHQIPKGKKIKSLQAFNTSDIPVGSKWSVSETGWTKQGIAYLWFTNTFLPNIGTNRPQVLIVDVHDSRNSVELLSVAIDNNIEIVEMLAHCTHWLQSLDRTVFGPIKTYYNTCCSDLMNTYFFTINKSNFCGLFEKAWDQALPAANIISGFQSCGIFPYNPSAIP</sequence>
<dbReference type="Proteomes" id="UP001652625">
    <property type="component" value="Chromosome 04"/>
</dbReference>